<dbReference type="Pfam" id="PF00370">
    <property type="entry name" value="FGGY_N"/>
    <property type="match status" value="1"/>
</dbReference>
<evidence type="ECO:0000256" key="3">
    <source>
        <dbReference type="ARBA" id="ARBA00022777"/>
    </source>
</evidence>
<comment type="similarity">
    <text evidence="1">Belongs to the FGGY kinase family.</text>
</comment>
<reference evidence="6 7" key="2">
    <citation type="journal article" date="2021" name="Int. J. Food Microbiol.">
        <title>Safety demonstration of a microbial species for use in the food chain: Weissella confusa.</title>
        <authorList>
            <person name="Bourdichon F."/>
            <person name="Patrone V."/>
            <person name="Fontana A."/>
            <person name="Milani G."/>
            <person name="Morelli L."/>
        </authorList>
    </citation>
    <scope>NUCLEOTIDE SEQUENCE [LARGE SCALE GENOMIC DNA]</scope>
    <source>
        <strain evidence="5">CCUG 30943</strain>
        <strain evidence="6 7">CCUG 43002</strain>
    </source>
</reference>
<protein>
    <submittedName>
        <fullName evidence="6">Gluconate kinase</fullName>
    </submittedName>
</protein>
<dbReference type="PANTHER" id="PTHR43095">
    <property type="entry name" value="SUGAR KINASE"/>
    <property type="match status" value="1"/>
</dbReference>
<dbReference type="Proteomes" id="UP000808038">
    <property type="component" value="Unassembled WGS sequence"/>
</dbReference>
<evidence type="ECO:0000256" key="2">
    <source>
        <dbReference type="ARBA" id="ARBA00022679"/>
    </source>
</evidence>
<dbReference type="EMBL" id="JAAOCX010000003">
    <property type="protein sequence ID" value="MBJ7632214.1"/>
    <property type="molecule type" value="Genomic_DNA"/>
</dbReference>
<dbReference type="Gene3D" id="3.30.420.40">
    <property type="match status" value="1"/>
</dbReference>
<keyword evidence="3 6" id="KW-0418">Kinase</keyword>
<dbReference type="RefSeq" id="WP_003608472.1">
    <property type="nucleotide sequence ID" value="NZ_JAAOCJ010000002.1"/>
</dbReference>
<dbReference type="InterPro" id="IPR050406">
    <property type="entry name" value="FGGY_Carb_Kinase"/>
</dbReference>
<keyword evidence="2" id="KW-0808">Transferase</keyword>
<dbReference type="Proteomes" id="UP000728106">
    <property type="component" value="Unassembled WGS sequence"/>
</dbReference>
<dbReference type="InterPro" id="IPR043129">
    <property type="entry name" value="ATPase_NBD"/>
</dbReference>
<dbReference type="EMBL" id="JAAOCP010000002">
    <property type="protein sequence ID" value="MBJ7638101.1"/>
    <property type="molecule type" value="Genomic_DNA"/>
</dbReference>
<reference evidence="6" key="1">
    <citation type="submission" date="2020-02" db="EMBL/GenBank/DDBJ databases">
        <authorList>
            <person name="Fontana A."/>
            <person name="Patrone V."/>
            <person name="Morelli L."/>
        </authorList>
    </citation>
    <scope>NUCLEOTIDE SEQUENCE</scope>
    <source>
        <strain evidence="5">CCUG 30943</strain>
        <strain evidence="6">CCUG 43002</strain>
    </source>
</reference>
<evidence type="ECO:0000256" key="1">
    <source>
        <dbReference type="ARBA" id="ARBA00009156"/>
    </source>
</evidence>
<feature type="domain" description="Carbohydrate kinase FGGY N-terminal" evidence="4">
    <location>
        <begin position="11"/>
        <end position="231"/>
    </location>
</feature>
<comment type="caution">
    <text evidence="6">The sequence shown here is derived from an EMBL/GenBank/DDBJ whole genome shotgun (WGS) entry which is preliminary data.</text>
</comment>
<evidence type="ECO:0000313" key="7">
    <source>
        <dbReference type="Proteomes" id="UP000728106"/>
    </source>
</evidence>
<dbReference type="GO" id="GO:0005975">
    <property type="term" value="P:carbohydrate metabolic process"/>
    <property type="evidence" value="ECO:0007669"/>
    <property type="project" value="InterPro"/>
</dbReference>
<sequence length="235" mass="25853">MKYTVTIDMAAIDVVATLIDENQNQKVMHFPYEGMAFPTDPVTPDNIVNTLVDALASMRADLPGEYDEIVEVRFATGIANGWFALDENFTPLTDVVSGGDNRAAKYVDALMINGIGGQLQRKTGLPMTATEPLVLTLWMKNERPEAYTNAAHFMGVLEYVTYRLFGLNIVDEALAARTGYYNVAHKTWDVQALAVTGLTAEQLPEIVADTEIKAPLLPEVMAKTGLNADTVFYLR</sequence>
<evidence type="ECO:0000259" key="4">
    <source>
        <dbReference type="Pfam" id="PF00370"/>
    </source>
</evidence>
<dbReference type="AlphaFoldDB" id="A0A4Z0RK87"/>
<name>A0A4Z0RK87_WEICO</name>
<dbReference type="SUPFAM" id="SSF53067">
    <property type="entry name" value="Actin-like ATPase domain"/>
    <property type="match status" value="1"/>
</dbReference>
<evidence type="ECO:0000313" key="6">
    <source>
        <dbReference type="EMBL" id="MBJ7638101.1"/>
    </source>
</evidence>
<dbReference type="GO" id="GO:0016301">
    <property type="term" value="F:kinase activity"/>
    <property type="evidence" value="ECO:0007669"/>
    <property type="project" value="UniProtKB-KW"/>
</dbReference>
<keyword evidence="7" id="KW-1185">Reference proteome</keyword>
<dbReference type="InterPro" id="IPR018484">
    <property type="entry name" value="FGGY_N"/>
</dbReference>
<gene>
    <name evidence="6" type="ORF">HAU20_01635</name>
    <name evidence="5" type="ORF">HAU43_03780</name>
</gene>
<dbReference type="PANTHER" id="PTHR43095:SF2">
    <property type="entry name" value="GLUCONOKINASE"/>
    <property type="match status" value="1"/>
</dbReference>
<evidence type="ECO:0000313" key="5">
    <source>
        <dbReference type="EMBL" id="MBJ7632214.1"/>
    </source>
</evidence>
<proteinExistence type="inferred from homology"/>
<organism evidence="6 7">
    <name type="scientific">Weissella confusa</name>
    <name type="common">Lactobacillus confusus</name>
    <dbReference type="NCBI Taxonomy" id="1583"/>
    <lineage>
        <taxon>Bacteria</taxon>
        <taxon>Bacillati</taxon>
        <taxon>Bacillota</taxon>
        <taxon>Bacilli</taxon>
        <taxon>Lactobacillales</taxon>
        <taxon>Lactobacillaceae</taxon>
        <taxon>Weissella</taxon>
    </lineage>
</organism>
<accession>A0A4Z0RK87</accession>